<dbReference type="PATRIC" id="fig|2198.3.peg.138"/>
<dbReference type="EMBL" id="LGHE01000323">
    <property type="protein sequence ID" value="KUK98523.1"/>
    <property type="molecule type" value="Genomic_DNA"/>
</dbReference>
<comment type="caution">
    <text evidence="4">The sequence shown here is derived from an EMBL/GenBank/DDBJ whole genome shotgun (WGS) entry which is preliminary data.</text>
</comment>
<accession>A0A101INV3</accession>
<organism evidence="4 5">
    <name type="scientific">Methanoculleus marisnigri</name>
    <dbReference type="NCBI Taxonomy" id="2198"/>
    <lineage>
        <taxon>Archaea</taxon>
        <taxon>Methanobacteriati</taxon>
        <taxon>Methanobacteriota</taxon>
        <taxon>Stenosarchaea group</taxon>
        <taxon>Methanomicrobia</taxon>
        <taxon>Methanomicrobiales</taxon>
        <taxon>Methanomicrobiaceae</taxon>
        <taxon>Methanoculleus</taxon>
    </lineage>
</organism>
<evidence type="ECO:0000256" key="2">
    <source>
        <dbReference type="SAM" id="MobiDB-lite"/>
    </source>
</evidence>
<feature type="region of interest" description="Disordered" evidence="2">
    <location>
        <begin position="36"/>
        <end position="78"/>
    </location>
</feature>
<feature type="compositionally biased region" description="Basic and acidic residues" evidence="2">
    <location>
        <begin position="43"/>
        <end position="59"/>
    </location>
</feature>
<name>A0A101INV3_9EURY</name>
<dbReference type="Proteomes" id="UP000054598">
    <property type="component" value="Unassembled WGS sequence"/>
</dbReference>
<dbReference type="SUPFAM" id="SSF55961">
    <property type="entry name" value="Bet v1-like"/>
    <property type="match status" value="1"/>
</dbReference>
<evidence type="ECO:0000313" key="4">
    <source>
        <dbReference type="EMBL" id="KUK98523.1"/>
    </source>
</evidence>
<evidence type="ECO:0000259" key="3">
    <source>
        <dbReference type="Pfam" id="PF08327"/>
    </source>
</evidence>
<dbReference type="InterPro" id="IPR013538">
    <property type="entry name" value="ASHA1/2-like_C"/>
</dbReference>
<dbReference type="InterPro" id="IPR023393">
    <property type="entry name" value="START-like_dom_sf"/>
</dbReference>
<proteinExistence type="inferred from homology"/>
<dbReference type="CDD" id="cd07826">
    <property type="entry name" value="SRPBCC_CalC_Aha1-like_9"/>
    <property type="match status" value="1"/>
</dbReference>
<evidence type="ECO:0000313" key="5">
    <source>
        <dbReference type="Proteomes" id="UP000054598"/>
    </source>
</evidence>
<protein>
    <submittedName>
        <fullName evidence="4">Activator of Hsp90 ATPase 1 family protein</fullName>
    </submittedName>
</protein>
<reference evidence="5" key="1">
    <citation type="journal article" date="2015" name="MBio">
        <title>Genome-Resolved Metagenomic Analysis Reveals Roles for Candidate Phyla and Other Microbial Community Members in Biogeochemical Transformations in Oil Reservoirs.</title>
        <authorList>
            <person name="Hu P."/>
            <person name="Tom L."/>
            <person name="Singh A."/>
            <person name="Thomas B.C."/>
            <person name="Baker B.J."/>
            <person name="Piceno Y.M."/>
            <person name="Andersen G.L."/>
            <person name="Banfield J.F."/>
        </authorList>
    </citation>
    <scope>NUCLEOTIDE SEQUENCE [LARGE SCALE GENOMIC DNA]</scope>
</reference>
<dbReference type="Gene3D" id="3.30.530.20">
    <property type="match status" value="1"/>
</dbReference>
<gene>
    <name evidence="4" type="ORF">XE10_2032</name>
</gene>
<sequence>MYCIGKIGTDGVFGDEVHVSPESPLEFVLDPHKLEEAFGAGKPDPDRMAEQSRRSDEPTAGRGMSQGEQVLKERNPTRITAEPGKQEMIVTREFDAPRDLIFRAHTDPKLYEQWIGPRGFTTKIETFESRNGGSWRYIQTDKDGNEYGFHGVNHDVAPPERIIQTFEYEGLPEPGHVILEAAKFDELPGSRTRFIGRSVFLSVEDRDGMMQSDMEEGMKDSYSRLDELLERLQK</sequence>
<evidence type="ECO:0000256" key="1">
    <source>
        <dbReference type="ARBA" id="ARBA00006817"/>
    </source>
</evidence>
<dbReference type="AlphaFoldDB" id="A0A101INV3"/>
<dbReference type="Pfam" id="PF08327">
    <property type="entry name" value="AHSA1"/>
    <property type="match status" value="1"/>
</dbReference>
<comment type="similarity">
    <text evidence="1">Belongs to the AHA1 family.</text>
</comment>
<feature type="domain" description="Activator of Hsp90 ATPase homologue 1/2-like C-terminal" evidence="3">
    <location>
        <begin position="95"/>
        <end position="230"/>
    </location>
</feature>